<evidence type="ECO:0000313" key="1">
    <source>
        <dbReference type="EMBL" id="ANP79300.1"/>
    </source>
</evidence>
<gene>
    <name evidence="1" type="ORF">A134_23080</name>
</gene>
<reference evidence="1" key="1">
    <citation type="journal article" date="2012" name="Science">
        <title>Ecological populations of bacteria act as socially cohesive units of antibiotic production and resistance.</title>
        <authorList>
            <person name="Cordero O.X."/>
            <person name="Wildschutte H."/>
            <person name="Kirkup B."/>
            <person name="Proehl S."/>
            <person name="Ngo L."/>
            <person name="Hussain F."/>
            <person name="Le Roux F."/>
            <person name="Mincer T."/>
            <person name="Polz M.F."/>
        </authorList>
    </citation>
    <scope>NUCLEOTIDE SEQUENCE</scope>
    <source>
        <strain evidence="1">9CS106</strain>
    </source>
</reference>
<accession>A0A1B1C3B3</accession>
<proteinExistence type="predicted"/>
<protein>
    <recommendedName>
        <fullName evidence="2">Terminase</fullName>
    </recommendedName>
</protein>
<evidence type="ECO:0008006" key="2">
    <source>
        <dbReference type="Google" id="ProtNLM"/>
    </source>
</evidence>
<dbReference type="Gene3D" id="1.10.10.10">
    <property type="entry name" value="Winged helix-like DNA-binding domain superfamily/Winged helix DNA-binding domain"/>
    <property type="match status" value="1"/>
</dbReference>
<name>A0A1B1C3B3_9VIBR</name>
<dbReference type="InterPro" id="IPR036388">
    <property type="entry name" value="WH-like_DNA-bd_sf"/>
</dbReference>
<dbReference type="InterPro" id="IPR009061">
    <property type="entry name" value="DNA-bd_dom_put_sf"/>
</dbReference>
<dbReference type="AlphaFoldDB" id="A0A1B1C3B3"/>
<dbReference type="EMBL" id="CP016231">
    <property type="protein sequence ID" value="ANP79300.1"/>
    <property type="molecule type" value="Genomic_DNA"/>
</dbReference>
<organism evidence="1">
    <name type="scientific">Vibrio crassostreae 9CS106</name>
    <dbReference type="NCBI Taxonomy" id="1191300"/>
    <lineage>
        <taxon>Bacteria</taxon>
        <taxon>Pseudomonadati</taxon>
        <taxon>Pseudomonadota</taxon>
        <taxon>Gammaproteobacteria</taxon>
        <taxon>Vibrionales</taxon>
        <taxon>Vibrionaceae</taxon>
        <taxon>Vibrio</taxon>
    </lineage>
</organism>
<reference evidence="1" key="2">
    <citation type="submission" date="2016-06" db="EMBL/GenBank/DDBJ databases">
        <title>Adaptive Radiation by Waves of Gene Transfer Leads to Fine-Scale Resource Partitioning in Marine Microbes.</title>
        <authorList>
            <person name="Hehemann J.-H."/>
            <person name="Arevalo P."/>
            <person name="Datta M.S."/>
            <person name="Yu X."/>
            <person name="Corzett C.H."/>
            <person name="Henschel A."/>
            <person name="Preheim S.P."/>
            <person name="Timberlake S."/>
            <person name="Alm E.J."/>
            <person name="Polz M.F."/>
        </authorList>
    </citation>
    <scope>NUCLEOTIDE SEQUENCE</scope>
    <source>
        <strain evidence="1">9CS106</strain>
    </source>
</reference>
<sequence length="180" mass="19986">MANKGASGFKSPHKTVRLGANQGKKVNKTELAVLWGTSLPTINRYISLGMPAEQDGRSYVLDTAECLNWRLQKEKDDNQTSAPSSEMTIEEARRRLEVARAMQAEVALQKELGALIVIDEIMEQVEKALSNVRASAVSLSNRISGRCEFQDQKTIRNIIDQEVNEMLEALSGFESGEDED</sequence>
<dbReference type="SUPFAM" id="SSF46955">
    <property type="entry name" value="Putative DNA-binding domain"/>
    <property type="match status" value="1"/>
</dbReference>